<evidence type="ECO:0000259" key="8">
    <source>
        <dbReference type="Pfam" id="PF00361"/>
    </source>
</evidence>
<dbReference type="GO" id="GO:0015990">
    <property type="term" value="P:electron transport coupled proton transport"/>
    <property type="evidence" value="ECO:0007669"/>
    <property type="project" value="TreeGrafter"/>
</dbReference>
<feature type="transmembrane region" description="Helical" evidence="7">
    <location>
        <begin position="161"/>
        <end position="183"/>
    </location>
</feature>
<feature type="domain" description="NADH:quinone oxidoreductase/Mrp antiporter transmembrane" evidence="8">
    <location>
        <begin position="125"/>
        <end position="406"/>
    </location>
</feature>
<dbReference type="InterPro" id="IPR001750">
    <property type="entry name" value="ND/Mrp_TM"/>
</dbReference>
<dbReference type="PANTHER" id="PTHR43507:SF4">
    <property type="entry name" value="PROTON-TRANSLOCATING NADH-QUINONE OXIDOREDUCTASE, CHAIN M"/>
    <property type="match status" value="1"/>
</dbReference>
<dbReference type="PANTHER" id="PTHR43507">
    <property type="entry name" value="NADH-UBIQUINONE OXIDOREDUCTASE CHAIN 4"/>
    <property type="match status" value="1"/>
</dbReference>
<evidence type="ECO:0000256" key="5">
    <source>
        <dbReference type="ARBA" id="ARBA00023136"/>
    </source>
</evidence>
<comment type="subcellular location">
    <subcellularLocation>
        <location evidence="1">Endomembrane system</location>
        <topology evidence="1">Multi-pass membrane protein</topology>
    </subcellularLocation>
    <subcellularLocation>
        <location evidence="6">Membrane</location>
        <topology evidence="6">Multi-pass membrane protein</topology>
    </subcellularLocation>
</comment>
<feature type="transmembrane region" description="Helical" evidence="7">
    <location>
        <begin position="463"/>
        <end position="483"/>
    </location>
</feature>
<feature type="transmembrane region" description="Helical" evidence="7">
    <location>
        <begin position="6"/>
        <end position="22"/>
    </location>
</feature>
<dbReference type="GO" id="GO:0048039">
    <property type="term" value="F:ubiquinone binding"/>
    <property type="evidence" value="ECO:0007669"/>
    <property type="project" value="TreeGrafter"/>
</dbReference>
<evidence type="ECO:0000256" key="2">
    <source>
        <dbReference type="ARBA" id="ARBA00009025"/>
    </source>
</evidence>
<feature type="transmembrane region" description="Helical" evidence="7">
    <location>
        <begin position="370"/>
        <end position="395"/>
    </location>
</feature>
<dbReference type="GO" id="GO:0012505">
    <property type="term" value="C:endomembrane system"/>
    <property type="evidence" value="ECO:0007669"/>
    <property type="project" value="UniProtKB-SubCell"/>
</dbReference>
<feature type="transmembrane region" description="Helical" evidence="7">
    <location>
        <begin position="326"/>
        <end position="349"/>
    </location>
</feature>
<evidence type="ECO:0000256" key="4">
    <source>
        <dbReference type="ARBA" id="ARBA00022989"/>
    </source>
</evidence>
<name>A0A934VGX6_9BACT</name>
<dbReference type="GO" id="GO:0042773">
    <property type="term" value="P:ATP synthesis coupled electron transport"/>
    <property type="evidence" value="ECO:0007669"/>
    <property type="project" value="InterPro"/>
</dbReference>
<evidence type="ECO:0000256" key="6">
    <source>
        <dbReference type="RuleBase" id="RU000320"/>
    </source>
</evidence>
<dbReference type="RefSeq" id="WP_200390778.1">
    <property type="nucleotide sequence ID" value="NZ_JAENIO010000008.1"/>
</dbReference>
<evidence type="ECO:0000313" key="10">
    <source>
        <dbReference type="Proteomes" id="UP000604083"/>
    </source>
</evidence>
<protein>
    <submittedName>
        <fullName evidence="9">NADH-quinone oxidoreductase subunit M</fullName>
        <ecNumber evidence="9">1.6.5.-</ecNumber>
    </submittedName>
</protein>
<feature type="transmembrane region" description="Helical" evidence="7">
    <location>
        <begin position="68"/>
        <end position="95"/>
    </location>
</feature>
<evidence type="ECO:0000256" key="1">
    <source>
        <dbReference type="ARBA" id="ARBA00004127"/>
    </source>
</evidence>
<feature type="transmembrane region" description="Helical" evidence="7">
    <location>
        <begin position="130"/>
        <end position="149"/>
    </location>
</feature>
<organism evidence="9 10">
    <name type="scientific">Roseibacillus ishigakijimensis</name>
    <dbReference type="NCBI Taxonomy" id="454146"/>
    <lineage>
        <taxon>Bacteria</taxon>
        <taxon>Pseudomonadati</taxon>
        <taxon>Verrucomicrobiota</taxon>
        <taxon>Verrucomicrobiia</taxon>
        <taxon>Verrucomicrobiales</taxon>
        <taxon>Verrucomicrobiaceae</taxon>
        <taxon>Roseibacillus</taxon>
    </lineage>
</organism>
<keyword evidence="4 7" id="KW-1133">Transmembrane helix</keyword>
<feature type="transmembrane region" description="Helical" evidence="7">
    <location>
        <begin position="107"/>
        <end position="124"/>
    </location>
</feature>
<feature type="transmembrane region" description="Helical" evidence="7">
    <location>
        <begin position="415"/>
        <end position="436"/>
    </location>
</feature>
<dbReference type="GO" id="GO:0008137">
    <property type="term" value="F:NADH dehydrogenase (ubiquinone) activity"/>
    <property type="evidence" value="ECO:0007669"/>
    <property type="project" value="InterPro"/>
</dbReference>
<dbReference type="NCBIfam" id="TIGR01972">
    <property type="entry name" value="NDH_I_M"/>
    <property type="match status" value="1"/>
</dbReference>
<dbReference type="InterPro" id="IPR003918">
    <property type="entry name" value="NADH_UbQ_OxRdtase"/>
</dbReference>
<dbReference type="InterPro" id="IPR010227">
    <property type="entry name" value="NADH_Q_OxRdtase_chainM/4"/>
</dbReference>
<keyword evidence="3 6" id="KW-0812">Transmembrane</keyword>
<feature type="transmembrane region" description="Helical" evidence="7">
    <location>
        <begin position="267"/>
        <end position="289"/>
    </location>
</feature>
<dbReference type="Pfam" id="PF00361">
    <property type="entry name" value="Proton_antipo_M"/>
    <property type="match status" value="1"/>
</dbReference>
<reference evidence="9" key="1">
    <citation type="submission" date="2021-01" db="EMBL/GenBank/DDBJ databases">
        <title>Modified the classification status of verrucomicrobia.</title>
        <authorList>
            <person name="Feng X."/>
        </authorList>
    </citation>
    <scope>NUCLEOTIDE SEQUENCE</scope>
    <source>
        <strain evidence="9">KCTC 12986</strain>
    </source>
</reference>
<evidence type="ECO:0000256" key="3">
    <source>
        <dbReference type="ARBA" id="ARBA00022692"/>
    </source>
</evidence>
<feature type="transmembrane region" description="Helical" evidence="7">
    <location>
        <begin position="235"/>
        <end position="255"/>
    </location>
</feature>
<accession>A0A934VGX6</accession>
<evidence type="ECO:0000313" key="9">
    <source>
        <dbReference type="EMBL" id="MBK1833343.1"/>
    </source>
</evidence>
<keyword evidence="10" id="KW-1185">Reference proteome</keyword>
<evidence type="ECO:0000256" key="7">
    <source>
        <dbReference type="SAM" id="Phobius"/>
    </source>
</evidence>
<dbReference type="AlphaFoldDB" id="A0A934VGX6"/>
<dbReference type="EC" id="1.6.5.-" evidence="9"/>
<dbReference type="Proteomes" id="UP000604083">
    <property type="component" value="Unassembled WGS sequence"/>
</dbReference>
<dbReference type="GO" id="GO:0003954">
    <property type="term" value="F:NADH dehydrogenase activity"/>
    <property type="evidence" value="ECO:0007669"/>
    <property type="project" value="TreeGrafter"/>
</dbReference>
<keyword evidence="9" id="KW-0560">Oxidoreductase</keyword>
<feature type="transmembrane region" description="Helical" evidence="7">
    <location>
        <begin position="29"/>
        <end position="48"/>
    </location>
</feature>
<sequence length="503" mass="52977">MIDQTLIFLLGIPLAGLVAIIAGGPARSIALLAAIGNFGLALVASIIWGQTRDPQLAAFSLPVLEKPAISLSLGLADGMTVVMLLLSTLVTIAAVLAGKCPAGRERLWFSSILLISLGAVGAFLSTDLFFFYAFHELALIPTFLMIGLLGKGDRKAAAWKITIYLAFGSIILLAGLLWLVAATNAQSFLFSDILAGSIEPQDQIGIAALLLVGFGVLVSLFPFHSWAAPAYASAPTPVSMLHAGVLKKFGLYGLLRLYPLVSEGMQHWLVALIVLLLGNILWVGFITINQKRLDNMLANSSVMHMGYVFLAIAALIAAGSTEANAIALPAAVILMFGHGVSIALLFALSDRIESKTGSLRMEELGGLAKSAPVLAFLFGLAGMASIGLPGLANFAGEAAVFLSGFRNWTPGEPLGAVQIGTIIAIFGVVISAIYMLRAIRNIFHGPESKLTTSRSDLSREEQIPALLLAVALLVIGLYPNLFFNLFNTPVEASKPAVTASVNQ</sequence>
<comment type="similarity">
    <text evidence="2">Belongs to the complex I subunit 4 family.</text>
</comment>
<feature type="transmembrane region" description="Helical" evidence="7">
    <location>
        <begin position="203"/>
        <end position="223"/>
    </location>
</feature>
<comment type="caution">
    <text evidence="9">The sequence shown here is derived from an EMBL/GenBank/DDBJ whole genome shotgun (WGS) entry which is preliminary data.</text>
</comment>
<keyword evidence="5 7" id="KW-0472">Membrane</keyword>
<feature type="transmembrane region" description="Helical" evidence="7">
    <location>
        <begin position="301"/>
        <end position="320"/>
    </location>
</feature>
<dbReference type="PRINTS" id="PR01437">
    <property type="entry name" value="NUOXDRDTASE4"/>
</dbReference>
<gene>
    <name evidence="9" type="ORF">JIN78_04650</name>
</gene>
<proteinExistence type="inferred from homology"/>
<dbReference type="GO" id="GO:0016020">
    <property type="term" value="C:membrane"/>
    <property type="evidence" value="ECO:0007669"/>
    <property type="project" value="UniProtKB-SubCell"/>
</dbReference>
<dbReference type="EMBL" id="JAENIO010000008">
    <property type="protein sequence ID" value="MBK1833343.1"/>
    <property type="molecule type" value="Genomic_DNA"/>
</dbReference>